<comment type="similarity">
    <text evidence="4">Belongs to the GST superfamily.</text>
</comment>
<evidence type="ECO:0000259" key="6">
    <source>
        <dbReference type="PROSITE" id="PS50405"/>
    </source>
</evidence>
<evidence type="ECO:0000313" key="7">
    <source>
        <dbReference type="Proteomes" id="UP000813463"/>
    </source>
</evidence>
<dbReference type="InterPro" id="IPR004045">
    <property type="entry name" value="Glutathione_S-Trfase_N"/>
</dbReference>
<comment type="catalytic activity">
    <reaction evidence="3">
        <text>RX + glutathione = an S-substituted glutathione + a halide anion + H(+)</text>
        <dbReference type="Rhea" id="RHEA:16437"/>
        <dbReference type="ChEBI" id="CHEBI:15378"/>
        <dbReference type="ChEBI" id="CHEBI:16042"/>
        <dbReference type="ChEBI" id="CHEBI:17792"/>
        <dbReference type="ChEBI" id="CHEBI:57925"/>
        <dbReference type="ChEBI" id="CHEBI:90779"/>
        <dbReference type="EC" id="2.5.1.18"/>
    </reaction>
</comment>
<keyword evidence="2" id="KW-0808">Transferase</keyword>
<organism evidence="7 8">
    <name type="scientific">Spinacia oleracea</name>
    <name type="common">Spinach</name>
    <dbReference type="NCBI Taxonomy" id="3562"/>
    <lineage>
        <taxon>Eukaryota</taxon>
        <taxon>Viridiplantae</taxon>
        <taxon>Streptophyta</taxon>
        <taxon>Embryophyta</taxon>
        <taxon>Tracheophyta</taxon>
        <taxon>Spermatophyta</taxon>
        <taxon>Magnoliopsida</taxon>
        <taxon>eudicotyledons</taxon>
        <taxon>Gunneridae</taxon>
        <taxon>Pentapetalae</taxon>
        <taxon>Caryophyllales</taxon>
        <taxon>Chenopodiaceae</taxon>
        <taxon>Chenopodioideae</taxon>
        <taxon>Anserineae</taxon>
        <taxon>Spinacia</taxon>
    </lineage>
</organism>
<dbReference type="SUPFAM" id="SSF52833">
    <property type="entry name" value="Thioredoxin-like"/>
    <property type="match status" value="1"/>
</dbReference>
<dbReference type="SUPFAM" id="SSF47616">
    <property type="entry name" value="GST C-terminal domain-like"/>
    <property type="match status" value="1"/>
</dbReference>
<dbReference type="CDD" id="cd03058">
    <property type="entry name" value="GST_N_Tau"/>
    <property type="match status" value="1"/>
</dbReference>
<dbReference type="SFLD" id="SFLDG00358">
    <property type="entry name" value="Main_(cytGST)"/>
    <property type="match status" value="1"/>
</dbReference>
<evidence type="ECO:0000259" key="5">
    <source>
        <dbReference type="PROSITE" id="PS50404"/>
    </source>
</evidence>
<dbReference type="EC" id="2.5.1.18" evidence="1"/>
<dbReference type="Pfam" id="PF00043">
    <property type="entry name" value="GST_C"/>
    <property type="match status" value="1"/>
</dbReference>
<protein>
    <recommendedName>
        <fullName evidence="1">glutathione transferase</fullName>
        <ecNumber evidence="1">2.5.1.18</ecNumber>
    </recommendedName>
</protein>
<dbReference type="InterPro" id="IPR040079">
    <property type="entry name" value="Glutathione_S-Trfase"/>
</dbReference>
<evidence type="ECO:0000256" key="2">
    <source>
        <dbReference type="ARBA" id="ARBA00022679"/>
    </source>
</evidence>
<feature type="domain" description="GST C-terminal" evidence="6">
    <location>
        <begin position="92"/>
        <end position="215"/>
    </location>
</feature>
<dbReference type="SFLD" id="SFLDG01152">
    <property type="entry name" value="Main.3:_Omega-_and_Tau-like"/>
    <property type="match status" value="1"/>
</dbReference>
<dbReference type="InterPro" id="IPR036282">
    <property type="entry name" value="Glutathione-S-Trfase_C_sf"/>
</dbReference>
<reference evidence="8" key="2">
    <citation type="submission" date="2025-08" db="UniProtKB">
        <authorList>
            <consortium name="RefSeq"/>
        </authorList>
    </citation>
    <scope>IDENTIFICATION</scope>
    <source>
        <tissue evidence="8">Leaf</tissue>
    </source>
</reference>
<evidence type="ECO:0000313" key="8">
    <source>
        <dbReference type="RefSeq" id="XP_056689169.1"/>
    </source>
</evidence>
<dbReference type="Gene3D" id="3.40.30.10">
    <property type="entry name" value="Glutaredoxin"/>
    <property type="match status" value="1"/>
</dbReference>
<dbReference type="RefSeq" id="XP_056689169.1">
    <property type="nucleotide sequence ID" value="XM_056833191.1"/>
</dbReference>
<accession>A0ABM3R0S9</accession>
<dbReference type="GeneID" id="130463909"/>
<evidence type="ECO:0000256" key="4">
    <source>
        <dbReference type="RuleBase" id="RU003494"/>
    </source>
</evidence>
<dbReference type="PANTHER" id="PTHR11260:SF676">
    <property type="entry name" value="GLUTATHIONE S-TRANSFERASE U8"/>
    <property type="match status" value="1"/>
</dbReference>
<dbReference type="Pfam" id="PF02798">
    <property type="entry name" value="GST_N"/>
    <property type="match status" value="1"/>
</dbReference>
<evidence type="ECO:0000256" key="3">
    <source>
        <dbReference type="ARBA" id="ARBA00047960"/>
    </source>
</evidence>
<dbReference type="Gene3D" id="1.20.1050.10">
    <property type="match status" value="1"/>
</dbReference>
<sequence>MGEEVKVEVVKLFGVWSSPYSRRIELALKVKDIPFEYVEEDLSNKSTLLLRYNPVHKMIPILVHNGNPIVESLIILEYIDEIWKDHPLLPRDPYERAQTRFWARFIDDKVLASVWRSFLCKDEEREKTKEEACVLLRTLESQLKGKIFFAGDKVGYLDIVANVVAFWIERVQEVVGIKIISEDKFPILCRWIERFYDVSIARECLPPKDKHLVYIKHRYEVARTWNK</sequence>
<dbReference type="CDD" id="cd03185">
    <property type="entry name" value="GST_C_Tau"/>
    <property type="match status" value="1"/>
</dbReference>
<dbReference type="InterPro" id="IPR036249">
    <property type="entry name" value="Thioredoxin-like_sf"/>
</dbReference>
<dbReference type="SFLD" id="SFLDS00019">
    <property type="entry name" value="Glutathione_Transferase_(cytos"/>
    <property type="match status" value="1"/>
</dbReference>
<dbReference type="Proteomes" id="UP000813463">
    <property type="component" value="Chromosome 6"/>
</dbReference>
<evidence type="ECO:0000256" key="1">
    <source>
        <dbReference type="ARBA" id="ARBA00012452"/>
    </source>
</evidence>
<name>A0ABM3R0S9_SPIOL</name>
<dbReference type="InterPro" id="IPR045073">
    <property type="entry name" value="Omega/Tau-like"/>
</dbReference>
<dbReference type="PROSITE" id="PS50404">
    <property type="entry name" value="GST_NTER"/>
    <property type="match status" value="1"/>
</dbReference>
<proteinExistence type="inferred from homology"/>
<dbReference type="InterPro" id="IPR045074">
    <property type="entry name" value="GST_C_Tau"/>
</dbReference>
<dbReference type="PANTHER" id="PTHR11260">
    <property type="entry name" value="GLUTATHIONE S-TRANSFERASE, GST, SUPERFAMILY, GST DOMAIN CONTAINING"/>
    <property type="match status" value="1"/>
</dbReference>
<gene>
    <name evidence="8" type="primary">LOC130463909</name>
</gene>
<feature type="domain" description="GST N-terminal" evidence="5">
    <location>
        <begin position="8"/>
        <end position="87"/>
    </location>
</feature>
<reference evidence="7" key="1">
    <citation type="journal article" date="2021" name="Nat. Commun.">
        <title>Genomic analyses provide insights into spinach domestication and the genetic basis of agronomic traits.</title>
        <authorList>
            <person name="Cai X."/>
            <person name="Sun X."/>
            <person name="Xu C."/>
            <person name="Sun H."/>
            <person name="Wang X."/>
            <person name="Ge C."/>
            <person name="Zhang Z."/>
            <person name="Wang Q."/>
            <person name="Fei Z."/>
            <person name="Jiao C."/>
            <person name="Wang Q."/>
        </authorList>
    </citation>
    <scope>NUCLEOTIDE SEQUENCE [LARGE SCALE GENOMIC DNA]</scope>
    <source>
        <strain evidence="7">cv. Varoflay</strain>
    </source>
</reference>
<dbReference type="InterPro" id="IPR004046">
    <property type="entry name" value="GST_C"/>
</dbReference>
<keyword evidence="7" id="KW-1185">Reference proteome</keyword>
<dbReference type="PROSITE" id="PS50405">
    <property type="entry name" value="GST_CTER"/>
    <property type="match status" value="1"/>
</dbReference>
<dbReference type="InterPro" id="IPR010987">
    <property type="entry name" value="Glutathione-S-Trfase_C-like"/>
</dbReference>